<keyword evidence="5" id="KW-0547">Nucleotide-binding</keyword>
<dbReference type="SMART" id="SM00382">
    <property type="entry name" value="AAA"/>
    <property type="match status" value="1"/>
</dbReference>
<dbReference type="RefSeq" id="WP_202954698.1">
    <property type="nucleotide sequence ID" value="NZ_JAPCID010000001.1"/>
</dbReference>
<dbReference type="NCBIfam" id="TIGR01727">
    <property type="entry name" value="oligo_HPY"/>
    <property type="match status" value="1"/>
</dbReference>
<evidence type="ECO:0000259" key="8">
    <source>
        <dbReference type="PROSITE" id="PS50893"/>
    </source>
</evidence>
<dbReference type="InterPro" id="IPR003593">
    <property type="entry name" value="AAA+_ATPase"/>
</dbReference>
<dbReference type="SUPFAM" id="SSF52540">
    <property type="entry name" value="P-loop containing nucleoside triphosphate hydrolases"/>
    <property type="match status" value="1"/>
</dbReference>
<evidence type="ECO:0000256" key="6">
    <source>
        <dbReference type="ARBA" id="ARBA00022840"/>
    </source>
</evidence>
<organism evidence="9 10">
    <name type="scientific">Solirubrobacter deserti</name>
    <dbReference type="NCBI Taxonomy" id="2282478"/>
    <lineage>
        <taxon>Bacteria</taxon>
        <taxon>Bacillati</taxon>
        <taxon>Actinomycetota</taxon>
        <taxon>Thermoleophilia</taxon>
        <taxon>Solirubrobacterales</taxon>
        <taxon>Solirubrobacteraceae</taxon>
        <taxon>Solirubrobacter</taxon>
    </lineage>
</organism>
<evidence type="ECO:0000313" key="10">
    <source>
        <dbReference type="Proteomes" id="UP001147700"/>
    </source>
</evidence>
<dbReference type="PROSITE" id="PS50893">
    <property type="entry name" value="ABC_TRANSPORTER_2"/>
    <property type="match status" value="1"/>
</dbReference>
<dbReference type="PANTHER" id="PTHR43297:SF2">
    <property type="entry name" value="DIPEPTIDE TRANSPORT ATP-BINDING PROTEIN DPPD"/>
    <property type="match status" value="1"/>
</dbReference>
<accession>A0ABT4RCG1</accession>
<comment type="subcellular location">
    <subcellularLocation>
        <location evidence="1">Cell membrane</location>
        <topology evidence="1">Peripheral membrane protein</topology>
    </subcellularLocation>
</comment>
<keyword evidence="7" id="KW-0472">Membrane</keyword>
<dbReference type="Proteomes" id="UP001147700">
    <property type="component" value="Unassembled WGS sequence"/>
</dbReference>
<dbReference type="InterPro" id="IPR027417">
    <property type="entry name" value="P-loop_NTPase"/>
</dbReference>
<name>A0ABT4RCG1_9ACTN</name>
<feature type="domain" description="ABC transporter" evidence="8">
    <location>
        <begin position="8"/>
        <end position="254"/>
    </location>
</feature>
<evidence type="ECO:0000256" key="7">
    <source>
        <dbReference type="ARBA" id="ARBA00023136"/>
    </source>
</evidence>
<evidence type="ECO:0000256" key="3">
    <source>
        <dbReference type="ARBA" id="ARBA00022448"/>
    </source>
</evidence>
<dbReference type="PROSITE" id="PS00211">
    <property type="entry name" value="ABC_TRANSPORTER_1"/>
    <property type="match status" value="1"/>
</dbReference>
<dbReference type="Gene3D" id="3.40.50.300">
    <property type="entry name" value="P-loop containing nucleotide triphosphate hydrolases"/>
    <property type="match status" value="1"/>
</dbReference>
<comment type="similarity">
    <text evidence="2">Belongs to the ABC transporter superfamily.</text>
</comment>
<dbReference type="InterPro" id="IPR003439">
    <property type="entry name" value="ABC_transporter-like_ATP-bd"/>
</dbReference>
<sequence>MADPVLSLRDLRIWYGAERGAVRAVDGVSLDLMPGETVGLVGESGCGKSTLGRGVLGLLPEGAGHAGEVSFKGRNLLDIKQRELRSMRGPELGMIFQEPMTRLNPLMRISDHFEEVLQIHEPKIGKKEARNRSMEALRGMGIPPTRYKQYPHEFSGGMRQRIMIALALVLRPAVVVADEPTTALDVLVEAQILRILADLRRNFDTALLLITHNLGIVAEACDRVAVMYAGRVVEQGPAYDVTTKPSHPYSRELLRSTISLSTTELHSIPGAPPDLVSPPPACRFHPRCPNAMAVCAQQWPPTEATSPGRRSECWLHATDRIPVGLEQPLQREALAASEEA</sequence>
<evidence type="ECO:0000313" key="9">
    <source>
        <dbReference type="EMBL" id="MDA0136015.1"/>
    </source>
</evidence>
<dbReference type="InterPro" id="IPR017871">
    <property type="entry name" value="ABC_transporter-like_CS"/>
</dbReference>
<proteinExistence type="inferred from homology"/>
<evidence type="ECO:0000256" key="1">
    <source>
        <dbReference type="ARBA" id="ARBA00004202"/>
    </source>
</evidence>
<keyword evidence="6 9" id="KW-0067">ATP-binding</keyword>
<dbReference type="EMBL" id="JAPCID010000001">
    <property type="protein sequence ID" value="MDA0136015.1"/>
    <property type="molecule type" value="Genomic_DNA"/>
</dbReference>
<dbReference type="Pfam" id="PF08352">
    <property type="entry name" value="oligo_HPY"/>
    <property type="match status" value="1"/>
</dbReference>
<dbReference type="Pfam" id="PF00005">
    <property type="entry name" value="ABC_tran"/>
    <property type="match status" value="1"/>
</dbReference>
<comment type="caution">
    <text evidence="9">The sequence shown here is derived from an EMBL/GenBank/DDBJ whole genome shotgun (WGS) entry which is preliminary data.</text>
</comment>
<dbReference type="PANTHER" id="PTHR43297">
    <property type="entry name" value="OLIGOPEPTIDE TRANSPORT ATP-BINDING PROTEIN APPD"/>
    <property type="match status" value="1"/>
</dbReference>
<gene>
    <name evidence="9" type="ORF">OJ962_00785</name>
</gene>
<dbReference type="InterPro" id="IPR013563">
    <property type="entry name" value="Oligopep_ABC_C"/>
</dbReference>
<keyword evidence="3" id="KW-0813">Transport</keyword>
<keyword evidence="10" id="KW-1185">Reference proteome</keyword>
<evidence type="ECO:0000256" key="4">
    <source>
        <dbReference type="ARBA" id="ARBA00022475"/>
    </source>
</evidence>
<evidence type="ECO:0000256" key="5">
    <source>
        <dbReference type="ARBA" id="ARBA00022741"/>
    </source>
</evidence>
<keyword evidence="4" id="KW-1003">Cell membrane</keyword>
<dbReference type="CDD" id="cd03257">
    <property type="entry name" value="ABC_NikE_OppD_transporters"/>
    <property type="match status" value="1"/>
</dbReference>
<evidence type="ECO:0000256" key="2">
    <source>
        <dbReference type="ARBA" id="ARBA00005417"/>
    </source>
</evidence>
<dbReference type="InterPro" id="IPR050388">
    <property type="entry name" value="ABC_Ni/Peptide_Import"/>
</dbReference>
<reference evidence="9" key="1">
    <citation type="submission" date="2022-10" db="EMBL/GenBank/DDBJ databases">
        <title>The WGS of Solirubrobacter sp. CPCC 204708.</title>
        <authorList>
            <person name="Jiang Z."/>
        </authorList>
    </citation>
    <scope>NUCLEOTIDE SEQUENCE</scope>
    <source>
        <strain evidence="9">CPCC 204708</strain>
    </source>
</reference>
<protein>
    <submittedName>
        <fullName evidence="9">ABC transporter ATP-binding protein</fullName>
    </submittedName>
</protein>
<dbReference type="GO" id="GO:0005524">
    <property type="term" value="F:ATP binding"/>
    <property type="evidence" value="ECO:0007669"/>
    <property type="project" value="UniProtKB-KW"/>
</dbReference>